<accession>A0A0P7BYL8</accession>
<comment type="caution">
    <text evidence="3">The sequence shown here is derived from an EMBL/GenBank/DDBJ whole genome shotgun (WGS) entry which is preliminary data.</text>
</comment>
<dbReference type="AlphaFoldDB" id="A0A0P7BYL8"/>
<dbReference type="PANTHER" id="PTHR43319:SF3">
    <property type="entry name" value="BETA-LACTAMASE-RELATED DOMAIN-CONTAINING PROTEIN"/>
    <property type="match status" value="1"/>
</dbReference>
<keyword evidence="4" id="KW-1185">Reference proteome</keyword>
<dbReference type="Proteomes" id="UP000050424">
    <property type="component" value="Unassembled WGS sequence"/>
</dbReference>
<protein>
    <recommendedName>
        <fullName evidence="2">Beta-lactamase-related domain-containing protein</fullName>
    </recommendedName>
</protein>
<dbReference type="InterPro" id="IPR001466">
    <property type="entry name" value="Beta-lactam-related"/>
</dbReference>
<dbReference type="InterPro" id="IPR012338">
    <property type="entry name" value="Beta-lactam/transpept-like"/>
</dbReference>
<dbReference type="Gene3D" id="3.40.710.10">
    <property type="entry name" value="DD-peptidase/beta-lactamase superfamily"/>
    <property type="match status" value="1"/>
</dbReference>
<gene>
    <name evidence="3" type="ORF">AK830_g137</name>
</gene>
<evidence type="ECO:0000259" key="2">
    <source>
        <dbReference type="Pfam" id="PF00144"/>
    </source>
</evidence>
<proteinExistence type="predicted"/>
<dbReference type="STRING" id="78410.A0A0P7BYL8"/>
<dbReference type="SUPFAM" id="SSF56601">
    <property type="entry name" value="beta-lactamase/transpeptidase-like"/>
    <property type="match status" value="1"/>
</dbReference>
<evidence type="ECO:0000313" key="4">
    <source>
        <dbReference type="Proteomes" id="UP000050424"/>
    </source>
</evidence>
<sequence length="383" mass="41560">MTQANGKCDTKFHELRALFDGFLRSGDELGASICVNLDGEDVIDLWGGYTDASRSKPWTEDTIVNVFSCTKTVASLALLMLIDRRLVDPEENVAKYWPEFATRGKEGIKVRHILSHTSGMSALQKGTTLEDLVDFDKITSQLASQAPLWTPGTASGYHSWTFGFLIGAIVLRVTGISLRQFIREEIAKPLEADFQVGAEDKDWARISPVVPPPPTGETAASDPDSIGTRTFANPVPDANFANTESWRKAEIASANGHTNARGLARILSVLALGGTVNGRQLLSPETIELIFQEQARGVDLVVGISLRFGIGYGLRGDGDTFVDGWLPSGRICFWGGWGGSMAIVDLDRRLTIAYAMNKMSNTGLGNMAAKAYIQAVYRALGIE</sequence>
<dbReference type="PANTHER" id="PTHR43319">
    <property type="entry name" value="BETA-LACTAMASE-RELATED"/>
    <property type="match status" value="1"/>
</dbReference>
<dbReference type="InterPro" id="IPR052907">
    <property type="entry name" value="Beta-lactamase/esterase"/>
</dbReference>
<feature type="domain" description="Beta-lactamase-related" evidence="2">
    <location>
        <begin position="15"/>
        <end position="374"/>
    </location>
</feature>
<organism evidence="3 4">
    <name type="scientific">Neonectria ditissima</name>
    <dbReference type="NCBI Taxonomy" id="78410"/>
    <lineage>
        <taxon>Eukaryota</taxon>
        <taxon>Fungi</taxon>
        <taxon>Dikarya</taxon>
        <taxon>Ascomycota</taxon>
        <taxon>Pezizomycotina</taxon>
        <taxon>Sordariomycetes</taxon>
        <taxon>Hypocreomycetidae</taxon>
        <taxon>Hypocreales</taxon>
        <taxon>Nectriaceae</taxon>
        <taxon>Neonectria</taxon>
    </lineage>
</organism>
<evidence type="ECO:0000313" key="3">
    <source>
        <dbReference type="EMBL" id="KPM46315.1"/>
    </source>
</evidence>
<name>A0A0P7BYL8_9HYPO</name>
<feature type="region of interest" description="Disordered" evidence="1">
    <location>
        <begin position="205"/>
        <end position="226"/>
    </location>
</feature>
<dbReference type="Pfam" id="PF00144">
    <property type="entry name" value="Beta-lactamase"/>
    <property type="match status" value="1"/>
</dbReference>
<dbReference type="OrthoDB" id="5946976at2759"/>
<dbReference type="EMBL" id="LKCW01000001">
    <property type="protein sequence ID" value="KPM46315.1"/>
    <property type="molecule type" value="Genomic_DNA"/>
</dbReference>
<reference evidence="3 4" key="1">
    <citation type="submission" date="2015-09" db="EMBL/GenBank/DDBJ databases">
        <title>Draft genome of a European isolate of the apple canker pathogen Neonectria ditissima.</title>
        <authorList>
            <person name="Gomez-Cortecero A."/>
            <person name="Harrison R.J."/>
            <person name="Armitage A.D."/>
        </authorList>
    </citation>
    <scope>NUCLEOTIDE SEQUENCE [LARGE SCALE GENOMIC DNA]</scope>
    <source>
        <strain evidence="3 4">R09/05</strain>
    </source>
</reference>
<evidence type="ECO:0000256" key="1">
    <source>
        <dbReference type="SAM" id="MobiDB-lite"/>
    </source>
</evidence>